<dbReference type="Proteomes" id="UP000051581">
    <property type="component" value="Unassembled WGS sequence"/>
</dbReference>
<sequence>MATLQKIISEAKDNNNFIYRGCAFEKYDLVPTLARKLKKDVSFEQYSIYSDVVKKAAERGYSEVGMSGLADGLSQHYGLSTSYLDWSYSVYVALYFAFTSFIKQFVDENIVDQHINHCKMLCLRDDFNRHQYCLYRLNKTLYDELKNQYPKLPLIVYDTDHENERMKSQQGLLSSIDSTKVNDEAKIQSSQIEILADWLRSNNPEDSLKRSGGKYTWNNEILLEKITFKLPQRGRNFLQKCLKENGATSTKLFPDFEGVKKNIEFSEDYNILRDWEIAYQDAPFHSNFIAKDDLLKMVNGDQNVIDLRLNTDHLGDGEFFPFQ</sequence>
<dbReference type="AlphaFoldDB" id="A0A0R1L855"/>
<organism evidence="2 3">
    <name type="scientific">Lentilactobacillus sunkii DSM 19904</name>
    <dbReference type="NCBI Taxonomy" id="1423808"/>
    <lineage>
        <taxon>Bacteria</taxon>
        <taxon>Bacillati</taxon>
        <taxon>Bacillota</taxon>
        <taxon>Bacilli</taxon>
        <taxon>Lactobacillales</taxon>
        <taxon>Lactobacillaceae</taxon>
        <taxon>Lentilactobacillus</taxon>
    </lineage>
</organism>
<dbReference type="PATRIC" id="fig|1423808.3.peg.988"/>
<dbReference type="Pfam" id="PF08867">
    <property type="entry name" value="FRG"/>
    <property type="match status" value="1"/>
</dbReference>
<proteinExistence type="predicted"/>
<dbReference type="RefSeq" id="WP_082617102.1">
    <property type="nucleotide sequence ID" value="NZ_AZEA01000002.1"/>
</dbReference>
<protein>
    <recommendedName>
        <fullName evidence="1">FRG domain-containing protein</fullName>
    </recommendedName>
</protein>
<evidence type="ECO:0000313" key="2">
    <source>
        <dbReference type="EMBL" id="KRK89396.1"/>
    </source>
</evidence>
<evidence type="ECO:0000313" key="3">
    <source>
        <dbReference type="Proteomes" id="UP000051581"/>
    </source>
</evidence>
<dbReference type="EMBL" id="AZEA01000002">
    <property type="protein sequence ID" value="KRK89396.1"/>
    <property type="molecule type" value="Genomic_DNA"/>
</dbReference>
<evidence type="ECO:0000259" key="1">
    <source>
        <dbReference type="SMART" id="SM00901"/>
    </source>
</evidence>
<accession>A0A0R1L855</accession>
<dbReference type="InterPro" id="IPR014966">
    <property type="entry name" value="FRG-dom"/>
</dbReference>
<dbReference type="OrthoDB" id="9816036at2"/>
<name>A0A0R1L855_9LACO</name>
<keyword evidence="3" id="KW-1185">Reference proteome</keyword>
<comment type="caution">
    <text evidence="2">The sequence shown here is derived from an EMBL/GenBank/DDBJ whole genome shotgun (WGS) entry which is preliminary data.</text>
</comment>
<dbReference type="SMART" id="SM00901">
    <property type="entry name" value="FRG"/>
    <property type="match status" value="1"/>
</dbReference>
<reference evidence="2 3" key="1">
    <citation type="journal article" date="2015" name="Genome Announc.">
        <title>Expanding the biotechnology potential of lactobacilli through comparative genomics of 213 strains and associated genera.</title>
        <authorList>
            <person name="Sun Z."/>
            <person name="Harris H.M."/>
            <person name="McCann A."/>
            <person name="Guo C."/>
            <person name="Argimon S."/>
            <person name="Zhang W."/>
            <person name="Yang X."/>
            <person name="Jeffery I.B."/>
            <person name="Cooney J.C."/>
            <person name="Kagawa T.F."/>
            <person name="Liu W."/>
            <person name="Song Y."/>
            <person name="Salvetti E."/>
            <person name="Wrobel A."/>
            <person name="Rasinkangas P."/>
            <person name="Parkhill J."/>
            <person name="Rea M.C."/>
            <person name="O'Sullivan O."/>
            <person name="Ritari J."/>
            <person name="Douillard F.P."/>
            <person name="Paul Ross R."/>
            <person name="Yang R."/>
            <person name="Briner A.E."/>
            <person name="Felis G.E."/>
            <person name="de Vos W.M."/>
            <person name="Barrangou R."/>
            <person name="Klaenhammer T.R."/>
            <person name="Caufield P.W."/>
            <person name="Cui Y."/>
            <person name="Zhang H."/>
            <person name="O'Toole P.W."/>
        </authorList>
    </citation>
    <scope>NUCLEOTIDE SEQUENCE [LARGE SCALE GENOMIC DNA]</scope>
    <source>
        <strain evidence="2 3">DSM 19904</strain>
    </source>
</reference>
<gene>
    <name evidence="2" type="ORF">FD17_GL000979</name>
</gene>
<feature type="domain" description="FRG" evidence="1">
    <location>
        <begin position="13"/>
        <end position="112"/>
    </location>
</feature>